<evidence type="ECO:0000313" key="3">
    <source>
        <dbReference type="EMBL" id="MBZ2208508.1"/>
    </source>
</evidence>
<evidence type="ECO:0000259" key="2">
    <source>
        <dbReference type="Pfam" id="PF03869"/>
    </source>
</evidence>
<protein>
    <submittedName>
        <fullName evidence="3">Arc family DNA-binding protein</fullName>
    </submittedName>
</protein>
<organism evidence="3 4">
    <name type="scientific">Massilia soli</name>
    <dbReference type="NCBI Taxonomy" id="2792854"/>
    <lineage>
        <taxon>Bacteria</taxon>
        <taxon>Pseudomonadati</taxon>
        <taxon>Pseudomonadota</taxon>
        <taxon>Betaproteobacteria</taxon>
        <taxon>Burkholderiales</taxon>
        <taxon>Oxalobacteraceae</taxon>
        <taxon>Telluria group</taxon>
        <taxon>Massilia</taxon>
    </lineage>
</organism>
<dbReference type="SUPFAM" id="SSF47598">
    <property type="entry name" value="Ribbon-helix-helix"/>
    <property type="match status" value="1"/>
</dbReference>
<dbReference type="InterPro" id="IPR013321">
    <property type="entry name" value="Arc_rbn_hlx_hlx"/>
</dbReference>
<dbReference type="Gene3D" id="1.10.1220.10">
    <property type="entry name" value="Met repressor-like"/>
    <property type="match status" value="1"/>
</dbReference>
<feature type="domain" description="Arc-like DNA binding" evidence="2">
    <location>
        <begin position="9"/>
        <end position="49"/>
    </location>
</feature>
<reference evidence="3 4" key="2">
    <citation type="submission" date="2021-08" db="EMBL/GenBank/DDBJ databases">
        <title>Massilia sp. R798.</title>
        <authorList>
            <person name="Baek J.H."/>
            <person name="Jung H.S."/>
            <person name="Kim K.R."/>
            <person name="Jeon C.O."/>
        </authorList>
    </citation>
    <scope>NUCLEOTIDE SEQUENCE [LARGE SCALE GENOMIC DNA]</scope>
    <source>
        <strain evidence="3 4">R798</strain>
    </source>
</reference>
<dbReference type="Pfam" id="PF03869">
    <property type="entry name" value="Arc"/>
    <property type="match status" value="1"/>
</dbReference>
<dbReference type="EMBL" id="JAFBIL020000005">
    <property type="protein sequence ID" value="MBZ2208508.1"/>
    <property type="molecule type" value="Genomic_DNA"/>
</dbReference>
<feature type="region of interest" description="Disordered" evidence="1">
    <location>
        <begin position="94"/>
        <end position="125"/>
    </location>
</feature>
<reference evidence="3 4" key="1">
    <citation type="submission" date="2021-01" db="EMBL/GenBank/DDBJ databases">
        <authorList>
            <person name="Ruan W."/>
            <person name="Khan S.A."/>
            <person name="Jeon C.O."/>
        </authorList>
    </citation>
    <scope>NUCLEOTIDE SEQUENCE [LARGE SCALE GENOMIC DNA]</scope>
    <source>
        <strain evidence="3 4">R798</strain>
    </source>
</reference>
<proteinExistence type="predicted"/>
<evidence type="ECO:0000313" key="4">
    <source>
        <dbReference type="Proteomes" id="UP000809349"/>
    </source>
</evidence>
<dbReference type="GO" id="GO:0003677">
    <property type="term" value="F:DNA binding"/>
    <property type="evidence" value="ECO:0007669"/>
    <property type="project" value="UniProtKB-KW"/>
</dbReference>
<evidence type="ECO:0000256" key="1">
    <source>
        <dbReference type="SAM" id="MobiDB-lite"/>
    </source>
</evidence>
<dbReference type="RefSeq" id="WP_223468987.1">
    <property type="nucleotide sequence ID" value="NZ_JAFBIL020000005.1"/>
</dbReference>
<gene>
    <name evidence="3" type="ORF">I4X03_014680</name>
</gene>
<comment type="caution">
    <text evidence="3">The sequence shown here is derived from an EMBL/GenBank/DDBJ whole genome shotgun (WGS) entry which is preliminary data.</text>
</comment>
<name>A0ABS7SRC6_9BURK</name>
<keyword evidence="4" id="KW-1185">Reference proteome</keyword>
<accession>A0ABS7SRC6</accession>
<feature type="compositionally biased region" description="Basic residues" evidence="1">
    <location>
        <begin position="116"/>
        <end position="125"/>
    </location>
</feature>
<dbReference type="Proteomes" id="UP000809349">
    <property type="component" value="Unassembled WGS sequence"/>
</dbReference>
<sequence>MEKKSPPSKSAEQFIIRFPDGMRDQIAAAAKAHGRSMNAELVARLVKSFNPIEDEDDVLRAVHAIIRYSAKFNVDVTVNFSGSPESTVAKAIRNGSLPADATPDDLSEPKVEKARTRGVPRKPKR</sequence>
<keyword evidence="3" id="KW-0238">DNA-binding</keyword>
<dbReference type="InterPro" id="IPR010985">
    <property type="entry name" value="Ribbon_hlx_hlx"/>
</dbReference>
<dbReference type="InterPro" id="IPR005569">
    <property type="entry name" value="Arc_DNA-bd_dom"/>
</dbReference>